<dbReference type="EnsemblPlants" id="ONIVA06G05310.1">
    <property type="protein sequence ID" value="ONIVA06G05310.1"/>
    <property type="gene ID" value="ONIVA06G05310"/>
</dbReference>
<dbReference type="AlphaFoldDB" id="A0A0E0HLI3"/>
<feature type="compositionally biased region" description="Basic and acidic residues" evidence="1">
    <location>
        <begin position="373"/>
        <end position="385"/>
    </location>
</feature>
<feature type="domain" description="DUF569" evidence="2">
    <location>
        <begin position="630"/>
        <end position="694"/>
    </location>
</feature>
<feature type="domain" description="DUF569" evidence="2">
    <location>
        <begin position="175"/>
        <end position="256"/>
    </location>
</feature>
<accession>A0A0E0HLI3</accession>
<protein>
    <recommendedName>
        <fullName evidence="2">DUF569 domain-containing protein</fullName>
    </recommendedName>
</protein>
<evidence type="ECO:0000313" key="4">
    <source>
        <dbReference type="Proteomes" id="UP000006591"/>
    </source>
</evidence>
<dbReference type="HOGENOM" id="CLU_026124_0_0_1"/>
<dbReference type="SUPFAM" id="SSF50405">
    <property type="entry name" value="Actin-crosslinking proteins"/>
    <property type="match status" value="1"/>
</dbReference>
<dbReference type="Gramene" id="ONIVA06G05310.1">
    <property type="protein sequence ID" value="ONIVA06G05310.1"/>
    <property type="gene ID" value="ONIVA06G05310"/>
</dbReference>
<dbReference type="PANTHER" id="PTHR31205:SF94">
    <property type="entry name" value="OS06G0161900 PROTEIN"/>
    <property type="match status" value="1"/>
</dbReference>
<keyword evidence="4" id="KW-1185">Reference proteome</keyword>
<dbReference type="Pfam" id="PF22932">
    <property type="entry name" value="Ubiq_DUF_assoc"/>
    <property type="match status" value="2"/>
</dbReference>
<evidence type="ECO:0000256" key="1">
    <source>
        <dbReference type="SAM" id="MobiDB-lite"/>
    </source>
</evidence>
<sequence>MERFQDRHHVWLRSREHGLYLHADLADGSSVYLHPYRATARAAWAVHVLHHFDGRMLMLHSAANGRYLAATTSPWAATAARFGLGGGNRVTLRDLDRLPMFAAGWFPIVSASGDVLLGHASDRFLRAIDRGDGNGVTVEVSDSRRPNTPWVVEAIPPIESIPRLPHLVGIGHIARAIRFVRAERASTDGTFPHVAWACFEFTGRSLFNLRTELARRLNFAVVSDVIMCVRAGLFGRLTPLITDLPPNNVTMEIIVVTAGTIDANELRFPNAMADARAAAAAIAARRGVGQNPIRRWASARRRAPLLGPPLLLCCRGDRMSSVLTRTRGKAHISSMAFTGAVVVDDDAGRAVGQQLALVASGETGMTSSSMWDQRAHLSEEPELRPHLAPSRNKLLSSRRRAQETKRRAASASASAARRPERQDIKSPAAAASAARRREAMEQFHDGHHVWLRSRAQGTYLRADDDGRGVSMGQGRASVHAAWTVHTHHLDAGDVDILMLHSAANGRYLATGLGWTRRRLLSGNRASIILRDLDQEVFPPACWFAIRSGWGDDVLLRHCSWRFLRADDRKWNWNRNGTGVIADMIDGRRLARWQWVVEAIPPRNSIPRPPNPSPSFGFFARRIIFRRLTHNDLQWVWIWFTGRSALHLWNQLSRRMGFEPDPNSTMCVRAGTYGRLTPLVTDLPRNNATMVIFVLPPESLAGLGLTCPNVHAA</sequence>
<dbReference type="InterPro" id="IPR054726">
    <property type="entry name" value="Ubiq_DUF569-assoc"/>
</dbReference>
<dbReference type="InterPro" id="IPR008999">
    <property type="entry name" value="Actin-crosslinking"/>
</dbReference>
<dbReference type="OMA" id="QRGCEVE"/>
<dbReference type="STRING" id="4536.A0A0E0HLI3"/>
<dbReference type="Proteomes" id="UP000006591">
    <property type="component" value="Chromosome 6"/>
</dbReference>
<reference evidence="3" key="2">
    <citation type="submission" date="2018-04" db="EMBL/GenBank/DDBJ databases">
        <title>OnivRS2 (Oryza nivara Reference Sequence Version 2).</title>
        <authorList>
            <person name="Zhang J."/>
            <person name="Kudrna D."/>
            <person name="Lee S."/>
            <person name="Talag J."/>
            <person name="Rajasekar S."/>
            <person name="Welchert J."/>
            <person name="Hsing Y.-I."/>
            <person name="Wing R.A."/>
        </authorList>
    </citation>
    <scope>NUCLEOTIDE SEQUENCE [LARGE SCALE GENOMIC DNA]</scope>
    <source>
        <strain evidence="3">SL10</strain>
    </source>
</reference>
<name>A0A0E0HLI3_ORYNI</name>
<proteinExistence type="predicted"/>
<evidence type="ECO:0000313" key="3">
    <source>
        <dbReference type="EnsemblPlants" id="ONIVA06G05310.1"/>
    </source>
</evidence>
<evidence type="ECO:0000259" key="2">
    <source>
        <dbReference type="Pfam" id="PF22932"/>
    </source>
</evidence>
<dbReference type="PANTHER" id="PTHR31205">
    <property type="entry name" value="ACTIN CROSS-LINKING PROTEIN (DUF569)"/>
    <property type="match status" value="1"/>
</dbReference>
<reference evidence="3" key="1">
    <citation type="submission" date="2015-04" db="UniProtKB">
        <authorList>
            <consortium name="EnsemblPlants"/>
        </authorList>
    </citation>
    <scope>IDENTIFICATION</scope>
    <source>
        <strain evidence="3">SL10</strain>
    </source>
</reference>
<organism evidence="3">
    <name type="scientific">Oryza nivara</name>
    <name type="common">Indian wild rice</name>
    <name type="synonym">Oryza sativa f. spontanea</name>
    <dbReference type="NCBI Taxonomy" id="4536"/>
    <lineage>
        <taxon>Eukaryota</taxon>
        <taxon>Viridiplantae</taxon>
        <taxon>Streptophyta</taxon>
        <taxon>Embryophyta</taxon>
        <taxon>Tracheophyta</taxon>
        <taxon>Spermatophyta</taxon>
        <taxon>Magnoliopsida</taxon>
        <taxon>Liliopsida</taxon>
        <taxon>Poales</taxon>
        <taxon>Poaceae</taxon>
        <taxon>BOP clade</taxon>
        <taxon>Oryzoideae</taxon>
        <taxon>Oryzeae</taxon>
        <taxon>Oryzinae</taxon>
        <taxon>Oryza</taxon>
    </lineage>
</organism>
<dbReference type="eggNOG" id="ENOG502R28Q">
    <property type="taxonomic scope" value="Eukaryota"/>
</dbReference>
<feature type="region of interest" description="Disordered" evidence="1">
    <location>
        <begin position="362"/>
        <end position="438"/>
    </location>
</feature>